<reference evidence="2 3" key="1">
    <citation type="submission" date="2021-01" db="EMBL/GenBank/DDBJ databases">
        <title>Tumebacillus sp. strain ITR2 16S ribosomal RNA gene Genome sequencing and assembly.</title>
        <authorList>
            <person name="Kang M."/>
        </authorList>
    </citation>
    <scope>NUCLEOTIDE SEQUENCE [LARGE SCALE GENOMIC DNA]</scope>
    <source>
        <strain evidence="2 3">ITR2</strain>
    </source>
</reference>
<accession>A0ABS1JA54</accession>
<gene>
    <name evidence="2" type="ORF">JJB07_10920</name>
</gene>
<dbReference type="Proteomes" id="UP000602284">
    <property type="component" value="Unassembled WGS sequence"/>
</dbReference>
<evidence type="ECO:0000313" key="3">
    <source>
        <dbReference type="Proteomes" id="UP000602284"/>
    </source>
</evidence>
<dbReference type="PROSITE" id="PS51186">
    <property type="entry name" value="GNAT"/>
    <property type="match status" value="1"/>
</dbReference>
<dbReference type="EMBL" id="JAEQNB010000003">
    <property type="protein sequence ID" value="MBL0387160.1"/>
    <property type="molecule type" value="Genomic_DNA"/>
</dbReference>
<name>A0ABS1JA54_9BACL</name>
<comment type="caution">
    <text evidence="2">The sequence shown here is derived from an EMBL/GenBank/DDBJ whole genome shotgun (WGS) entry which is preliminary data.</text>
</comment>
<dbReference type="Gene3D" id="3.40.630.30">
    <property type="match status" value="1"/>
</dbReference>
<sequence>MSTASPSETTAQDRIGIRPCGREEAARIAAFMNQFAFHNRVGSGTTPPGEILQASDVERFFDEQNIALFMVMEYDQDIIGILYFANRNIQMMCEDNAIFAVELLIHPEYRQGPLTGRFFSDAAVRLLQMGYDYIDATVYMTNQSALALYKRIGMYRSGLEYMVNDGQIKLRSYLPYLIKYVREGLKHVRQDINERFAQVGWKGMVGSDNVRSGEEDALHVHGMRVMENKFQFGDRKYTFWLDLRTEKVVMIDSPYVRFFHHVVDSPQLVVGQQGAVRFECQNLSEETATVKFRTTLGGEEMIYHNGLSERELAPGESITWDEPLCFGTPGDVSLRTELEFDVIHFDFETLVEVRPQVSIENGGGSILSGEALEGSLLLTNHTAREIEGLLLLDNLEPNHVLLASASTAQVVLPAGEQVQVPLHVTGLRTGLGRLQARLFAKEGGECGSQELQIPVTAPQKPVRYATGNREVLDSAWLSVQVDTRTGNLHLYDRQTGQELVQEAWPDLGFPFQNGIRESGTRSLEWMDDTHGAALLIKETRADGRTLVRRISFTEDRQVRIEDYTPDQHPLKIYPFCLLRDTSVSVPLQGGTIHSTVLDSVFPYGMLDYEWVNDLEFPSDPDAYAANWTAFDSAESTVGMLWHGDVRSVHYGMRFMPALTFHGRPSGKGGKTFWKTQPPVAVHSYVLGYGGAREVERLWQAQSGHTAPTLPTYDRVELNLLSPSLLPSDAALHTLRAEVSSRLLKKVDGTLTLRLPALNHAQSVKLDGIQADAPQEVLFELPDLAGLSILDGVLAFENDTRGLNVEKSFALTVVPTESTVHVQTKKSGGAEVYEIDNGVLTVTVAPHFQGAITSLKYNRLETVSSNYPKLKNHGTNYNAPCGFHPQWMDQAVDPIRHGVLFYDIHQQAFTGEPVEREESGQTWQGVHLNSDRYEVDYLVLPGSPLLRMEMRAADTAALHEAVNFGWQLFWNGHGEKKTAKTVHYWNHVGHHQLTESRNSRRVYGEARTVLELGKGIYAAAWSPQDDAFLTVIEMADKGLQLAMVQRDVQQTHTIYVAFCESKEDAMRFLQLSEQ</sequence>
<feature type="domain" description="N-acetyltransferase" evidence="1">
    <location>
        <begin position="15"/>
        <end position="182"/>
    </location>
</feature>
<evidence type="ECO:0000313" key="2">
    <source>
        <dbReference type="EMBL" id="MBL0387160.1"/>
    </source>
</evidence>
<dbReference type="SUPFAM" id="SSF55729">
    <property type="entry name" value="Acyl-CoA N-acyltransferases (Nat)"/>
    <property type="match status" value="1"/>
</dbReference>
<proteinExistence type="predicted"/>
<organism evidence="2 3">
    <name type="scientific">Tumebacillus amylolyticus</name>
    <dbReference type="NCBI Taxonomy" id="2801339"/>
    <lineage>
        <taxon>Bacteria</taxon>
        <taxon>Bacillati</taxon>
        <taxon>Bacillota</taxon>
        <taxon>Bacilli</taxon>
        <taxon>Bacillales</taxon>
        <taxon>Alicyclobacillaceae</taxon>
        <taxon>Tumebacillus</taxon>
    </lineage>
</organism>
<evidence type="ECO:0000259" key="1">
    <source>
        <dbReference type="PROSITE" id="PS51186"/>
    </source>
</evidence>
<dbReference type="InterPro" id="IPR000182">
    <property type="entry name" value="GNAT_dom"/>
</dbReference>
<protein>
    <submittedName>
        <fullName evidence="2">GNAT family N-acetyltransferase</fullName>
    </submittedName>
</protein>
<dbReference type="InterPro" id="IPR016181">
    <property type="entry name" value="Acyl_CoA_acyltransferase"/>
</dbReference>
<keyword evidence="3" id="KW-1185">Reference proteome</keyword>
<dbReference type="RefSeq" id="WP_201634892.1">
    <property type="nucleotide sequence ID" value="NZ_JAEQNB010000003.1"/>
</dbReference>